<sequence>MSPSISAIVRTRIAHTDIDAAPIAGPCFVLGSAPGAAGLPSSGGPWTLITVNASQVIAEAWGRSTPDIAVMSDQMLGTSPANLAAKEALQGRGCGTLVLITRKYTLDDSVQRLRDIGYGWKRLAPIDHWQRSKIVWRVTGEYLAAGSGGEKVSTGFFAIFLARHLGGAPIVADGFSLSKHGHGYNQFAHHREHIETDTSALAAMHRLSGIYACGPDFAEESGLPAYGSAGR</sequence>
<organism evidence="1 2">
    <name type="scientific">Kaustia mangrovi</name>
    <dbReference type="NCBI Taxonomy" id="2593653"/>
    <lineage>
        <taxon>Bacteria</taxon>
        <taxon>Pseudomonadati</taxon>
        <taxon>Pseudomonadota</taxon>
        <taxon>Alphaproteobacteria</taxon>
        <taxon>Hyphomicrobiales</taxon>
        <taxon>Parvibaculaceae</taxon>
        <taxon>Kaustia</taxon>
    </lineage>
</organism>
<dbReference type="Proteomes" id="UP000593594">
    <property type="component" value="Chromosome"/>
</dbReference>
<evidence type="ECO:0000313" key="1">
    <source>
        <dbReference type="EMBL" id="QPC41858.1"/>
    </source>
</evidence>
<dbReference type="AlphaFoldDB" id="A0A7S8C1W5"/>
<dbReference type="RefSeq" id="WP_213163085.1">
    <property type="nucleotide sequence ID" value="NZ_CP058214.1"/>
</dbReference>
<dbReference type="KEGG" id="kmn:HW532_03470"/>
<gene>
    <name evidence="1" type="ORF">HW532_03470</name>
</gene>
<keyword evidence="2" id="KW-1185">Reference proteome</keyword>
<reference evidence="1 2" key="1">
    <citation type="submission" date="2020-06" db="EMBL/GenBank/DDBJ databases">
        <title>Genome sequence of 2 isolates from Red Sea Mangroves.</title>
        <authorList>
            <person name="Sefrji F."/>
            <person name="Michoud G."/>
            <person name="Merlino G."/>
            <person name="Daffonchio D."/>
        </authorList>
    </citation>
    <scope>NUCLEOTIDE SEQUENCE [LARGE SCALE GENOMIC DNA]</scope>
    <source>
        <strain evidence="1 2">R1DC25</strain>
    </source>
</reference>
<proteinExistence type="predicted"/>
<dbReference type="EMBL" id="CP058214">
    <property type="protein sequence ID" value="QPC41858.1"/>
    <property type="molecule type" value="Genomic_DNA"/>
</dbReference>
<accession>A0A7S8C1W5</accession>
<protein>
    <submittedName>
        <fullName evidence="1">Uncharacterized protein</fullName>
    </submittedName>
</protein>
<name>A0A7S8C1W5_9HYPH</name>
<evidence type="ECO:0000313" key="2">
    <source>
        <dbReference type="Proteomes" id="UP000593594"/>
    </source>
</evidence>